<proteinExistence type="predicted"/>
<keyword evidence="1" id="KW-0479">Metal-binding</keyword>
<dbReference type="RefSeq" id="WP_066429725.1">
    <property type="nucleotide sequence ID" value="NZ_LZRN01000001.1"/>
</dbReference>
<dbReference type="EMBL" id="QLLQ01000011">
    <property type="protein sequence ID" value="RAJ22122.1"/>
    <property type="molecule type" value="Genomic_DNA"/>
</dbReference>
<reference evidence="7 8" key="1">
    <citation type="submission" date="2018-06" db="EMBL/GenBank/DDBJ databases">
        <title>Genomic Encyclopedia of Archaeal and Bacterial Type Strains, Phase II (KMG-II): from individual species to whole genera.</title>
        <authorList>
            <person name="Goeker M."/>
        </authorList>
    </citation>
    <scope>NUCLEOTIDE SEQUENCE [LARGE SCALE GENOMIC DNA]</scope>
    <source>
        <strain evidence="7 8">DSM 12408</strain>
    </source>
</reference>
<dbReference type="AlphaFoldDB" id="A0A1A7R4R7"/>
<dbReference type="OrthoDB" id="849076at2"/>
<evidence type="ECO:0000256" key="3">
    <source>
        <dbReference type="ARBA" id="ARBA00023008"/>
    </source>
</evidence>
<dbReference type="NCBIfam" id="TIGR04183">
    <property type="entry name" value="Por_Secre_tail"/>
    <property type="match status" value="1"/>
</dbReference>
<dbReference type="Gene3D" id="2.60.40.3080">
    <property type="match status" value="1"/>
</dbReference>
<dbReference type="GO" id="GO:0009055">
    <property type="term" value="F:electron transfer activity"/>
    <property type="evidence" value="ECO:0007669"/>
    <property type="project" value="InterPro"/>
</dbReference>
<dbReference type="Pfam" id="PF00127">
    <property type="entry name" value="Copper-bind"/>
    <property type="match status" value="1"/>
</dbReference>
<gene>
    <name evidence="7" type="ORF">LX77_02781</name>
</gene>
<feature type="domain" description="Secretion system C-terminal sorting" evidence="6">
    <location>
        <begin position="126"/>
        <end position="194"/>
    </location>
</feature>
<evidence type="ECO:0000259" key="6">
    <source>
        <dbReference type="Pfam" id="PF18962"/>
    </source>
</evidence>
<feature type="signal peptide" evidence="4">
    <location>
        <begin position="1"/>
        <end position="19"/>
    </location>
</feature>
<evidence type="ECO:0000313" key="7">
    <source>
        <dbReference type="EMBL" id="RAJ22122.1"/>
    </source>
</evidence>
<evidence type="ECO:0000259" key="5">
    <source>
        <dbReference type="Pfam" id="PF00127"/>
    </source>
</evidence>
<dbReference type="InterPro" id="IPR000923">
    <property type="entry name" value="BlueCu_1"/>
</dbReference>
<dbReference type="STRING" id="49280.A9996_00600"/>
<comment type="caution">
    <text evidence="7">The sequence shown here is derived from an EMBL/GenBank/DDBJ whole genome shotgun (WGS) entry which is preliminary data.</text>
</comment>
<sequence length="196" mass="21352">MRTKLLTMLTFFGVLCANAQTTYNLNWFTGIGPNVDLTIETGDTVIWTWTNPNHTVENNPGNSVETFSSGFLGPVGSTFSHTFTVIGANDYLCSIHGTASMSGTITVTSNLGVDESELKIFNIVSNPATDMLVIELPQSINNGQLSIHDLQGKSIHSLPFNEKQSISINVSDFNVGLYLISIESGSQKQTQRFIKN</sequence>
<organism evidence="7 8">
    <name type="scientific">Gelidibacter algens</name>
    <dbReference type="NCBI Taxonomy" id="49280"/>
    <lineage>
        <taxon>Bacteria</taxon>
        <taxon>Pseudomonadati</taxon>
        <taxon>Bacteroidota</taxon>
        <taxon>Flavobacteriia</taxon>
        <taxon>Flavobacteriales</taxon>
        <taxon>Flavobacteriaceae</taxon>
        <taxon>Gelidibacter</taxon>
    </lineage>
</organism>
<evidence type="ECO:0000256" key="1">
    <source>
        <dbReference type="ARBA" id="ARBA00022723"/>
    </source>
</evidence>
<feature type="domain" description="Blue (type 1) copper" evidence="5">
    <location>
        <begin position="36"/>
        <end position="107"/>
    </location>
</feature>
<dbReference type="InterPro" id="IPR008972">
    <property type="entry name" value="Cupredoxin"/>
</dbReference>
<dbReference type="Proteomes" id="UP000248987">
    <property type="component" value="Unassembled WGS sequence"/>
</dbReference>
<feature type="chain" id="PRO_5030025598" evidence="4">
    <location>
        <begin position="20"/>
        <end position="196"/>
    </location>
</feature>
<accession>A0A1A7R4R7</accession>
<keyword evidence="2 4" id="KW-0732">Signal</keyword>
<keyword evidence="3" id="KW-0186">Copper</keyword>
<dbReference type="Gene3D" id="2.60.40.420">
    <property type="entry name" value="Cupredoxins - blue copper proteins"/>
    <property type="match status" value="1"/>
</dbReference>
<dbReference type="Pfam" id="PF18962">
    <property type="entry name" value="Por_Secre_tail"/>
    <property type="match status" value="1"/>
</dbReference>
<dbReference type="GO" id="GO:0005507">
    <property type="term" value="F:copper ion binding"/>
    <property type="evidence" value="ECO:0007669"/>
    <property type="project" value="InterPro"/>
</dbReference>
<dbReference type="SUPFAM" id="SSF49503">
    <property type="entry name" value="Cupredoxins"/>
    <property type="match status" value="1"/>
</dbReference>
<dbReference type="InterPro" id="IPR026444">
    <property type="entry name" value="Secre_tail"/>
</dbReference>
<evidence type="ECO:0000256" key="2">
    <source>
        <dbReference type="ARBA" id="ARBA00022729"/>
    </source>
</evidence>
<evidence type="ECO:0000256" key="4">
    <source>
        <dbReference type="SAM" id="SignalP"/>
    </source>
</evidence>
<protein>
    <submittedName>
        <fullName evidence="7">Putative secreted protein (Por secretion system target)</fullName>
    </submittedName>
</protein>
<evidence type="ECO:0000313" key="8">
    <source>
        <dbReference type="Proteomes" id="UP000248987"/>
    </source>
</evidence>
<keyword evidence="8" id="KW-1185">Reference proteome</keyword>
<name>A0A1A7R4R7_9FLAO</name>